<dbReference type="GO" id="GO:0031314">
    <property type="term" value="C:extrinsic component of mitochondrial inner membrane"/>
    <property type="evidence" value="ECO:0007669"/>
    <property type="project" value="UniProtKB-UniRule"/>
</dbReference>
<dbReference type="UniPathway" id="UPA00232"/>
<keyword evidence="1 6" id="KW-0831">Ubiquinone biosynthesis</keyword>
<keyword evidence="2 6" id="KW-0999">Mitochondrion inner membrane</keyword>
<dbReference type="OrthoDB" id="4249at2759"/>
<dbReference type="Pfam" id="PF05019">
    <property type="entry name" value="Coq4"/>
    <property type="match status" value="1"/>
</dbReference>
<comment type="similarity">
    <text evidence="6">Belongs to the COQ4 family.</text>
</comment>
<organism evidence="7 8">
    <name type="scientific">Ramazzottius varieornatus</name>
    <name type="common">Water bear</name>
    <name type="synonym">Tardigrade</name>
    <dbReference type="NCBI Taxonomy" id="947166"/>
    <lineage>
        <taxon>Eukaryota</taxon>
        <taxon>Metazoa</taxon>
        <taxon>Ecdysozoa</taxon>
        <taxon>Tardigrada</taxon>
        <taxon>Eutardigrada</taxon>
        <taxon>Parachela</taxon>
        <taxon>Hypsibioidea</taxon>
        <taxon>Ramazzottiidae</taxon>
        <taxon>Ramazzottius</taxon>
    </lineage>
</organism>
<keyword evidence="5 6" id="KW-0456">Lyase</keyword>
<evidence type="ECO:0000313" key="7">
    <source>
        <dbReference type="EMBL" id="GAV07115.1"/>
    </source>
</evidence>
<comment type="subcellular location">
    <subcellularLocation>
        <location evidence="6">Mitochondrion inner membrane</location>
        <topology evidence="6">Peripheral membrane protein</topology>
        <orientation evidence="6">Matrix side</orientation>
    </subcellularLocation>
</comment>
<dbReference type="EC" id="4.1.1.130" evidence="6"/>
<dbReference type="PANTHER" id="PTHR12922:SF7">
    <property type="entry name" value="UBIQUINONE BIOSYNTHESIS PROTEIN COQ4 HOMOLOG, MITOCHONDRIAL"/>
    <property type="match status" value="1"/>
</dbReference>
<comment type="caution">
    <text evidence="7">The sequence shown here is derived from an EMBL/GenBank/DDBJ whole genome shotgun (WGS) entry which is preliminary data.</text>
</comment>
<name>A0A1D1W0I4_RAMVA</name>
<dbReference type="PANTHER" id="PTHR12922">
    <property type="entry name" value="UBIQUINONE BIOSYNTHESIS PROTEIN"/>
    <property type="match status" value="1"/>
</dbReference>
<gene>
    <name evidence="7" type="primary">RvY_16990-1</name>
    <name evidence="7" type="synonym">RvY_16990.1</name>
    <name evidence="7" type="ORF">RvY_16990</name>
</gene>
<comment type="subunit">
    <text evidence="6">Component of a multi-subunit COQ enzyme complex.</text>
</comment>
<evidence type="ECO:0000256" key="2">
    <source>
        <dbReference type="ARBA" id="ARBA00022792"/>
    </source>
</evidence>
<evidence type="ECO:0000256" key="3">
    <source>
        <dbReference type="ARBA" id="ARBA00023128"/>
    </source>
</evidence>
<reference evidence="7 8" key="1">
    <citation type="journal article" date="2016" name="Nat. Commun.">
        <title>Extremotolerant tardigrade genome and improved radiotolerance of human cultured cells by tardigrade-unique protein.</title>
        <authorList>
            <person name="Hashimoto T."/>
            <person name="Horikawa D.D."/>
            <person name="Saito Y."/>
            <person name="Kuwahara H."/>
            <person name="Kozuka-Hata H."/>
            <person name="Shin-I T."/>
            <person name="Minakuchi Y."/>
            <person name="Ohishi K."/>
            <person name="Motoyama A."/>
            <person name="Aizu T."/>
            <person name="Enomoto A."/>
            <person name="Kondo K."/>
            <person name="Tanaka S."/>
            <person name="Hara Y."/>
            <person name="Koshikawa S."/>
            <person name="Sagara H."/>
            <person name="Miura T."/>
            <person name="Yokobori S."/>
            <person name="Miyagawa K."/>
            <person name="Suzuki Y."/>
            <person name="Kubo T."/>
            <person name="Oyama M."/>
            <person name="Kohara Y."/>
            <person name="Fujiyama A."/>
            <person name="Arakawa K."/>
            <person name="Katayama T."/>
            <person name="Toyoda A."/>
            <person name="Kunieda T."/>
        </authorList>
    </citation>
    <scope>NUCLEOTIDE SEQUENCE [LARGE SCALE GENOMIC DNA]</scope>
    <source>
        <strain evidence="7 8">YOKOZUNA-1</strain>
    </source>
</reference>
<feature type="binding site" evidence="6">
    <location>
        <position position="129"/>
    </location>
    <ligand>
        <name>Zn(2+)</name>
        <dbReference type="ChEBI" id="CHEBI:29105"/>
    </ligand>
</feature>
<comment type="function">
    <text evidence="6">Lyase that catalyzes the C1-decarboxylation of 4-hydroxy-3-methoxy-5-(all-trans-polyprenyl)benzoic acid into 2-methoxy-6-(all-trans-polyprenyl)phenol during ubiquinone biosynthesis.</text>
</comment>
<dbReference type="AlphaFoldDB" id="A0A1D1W0I4"/>
<feature type="binding site" evidence="6">
    <location>
        <position position="145"/>
    </location>
    <ligand>
        <name>Zn(2+)</name>
        <dbReference type="ChEBI" id="CHEBI:29105"/>
    </ligand>
</feature>
<keyword evidence="8" id="KW-1185">Reference proteome</keyword>
<evidence type="ECO:0000256" key="4">
    <source>
        <dbReference type="ARBA" id="ARBA00023136"/>
    </source>
</evidence>
<dbReference type="EMBL" id="BDGG01000014">
    <property type="protein sequence ID" value="GAV07115.1"/>
    <property type="molecule type" value="Genomic_DNA"/>
</dbReference>
<comment type="cofactor">
    <cofactor evidence="6">
        <name>Zn(2+)</name>
        <dbReference type="ChEBI" id="CHEBI:29105"/>
    </cofactor>
</comment>
<protein>
    <recommendedName>
        <fullName evidence="6">Ubiquinone biosynthesis protein COQ4 homolog, mitochondrial</fullName>
    </recommendedName>
    <alternativeName>
        <fullName evidence="6">4-hydroxy-3-methoxy-5-polyprenylbenzoate decarboxylase</fullName>
        <ecNumber evidence="6">4.1.1.130</ecNumber>
    </alternativeName>
    <alternativeName>
        <fullName evidence="6">Coenzyme Q biosynthesis protein 4 homolog</fullName>
    </alternativeName>
</protein>
<keyword evidence="3 6" id="KW-0496">Mitochondrion</keyword>
<comment type="pathway">
    <text evidence="6">Cofactor biosynthesis; ubiquinone biosynthesis.</text>
</comment>
<accession>A0A1D1W0I4</accession>
<dbReference type="STRING" id="947166.A0A1D1W0I4"/>
<sequence length="261" mass="30229">MTLYSSHIPTSWFQKSLLTLGSGLGAFFNPTRDEFIATFGETTSNQALVFMRRKMVEDPEGRRILRDRPLINSQTLSSSSLRHSPAESFGEAYLKFLETNGVSPDSRKRVQFVDDEELAYVMQRYREVHDLIHTLLGMKTNLLGEITVKWVEGLQFGLPMCVTAGVFGPVRLKPKHRQLYLRTYLPWAQEAGRTSRFLLNVYFEERWHQDLCQLRKELRIPDPPNSAATNPYDVSLLYRTDKSEISNTDFIFEAENRRIEN</sequence>
<dbReference type="InterPro" id="IPR027540">
    <property type="entry name" value="Coq4_euk"/>
</dbReference>
<feature type="binding site" evidence="6">
    <location>
        <position position="130"/>
    </location>
    <ligand>
        <name>Zn(2+)</name>
        <dbReference type="ChEBI" id="CHEBI:29105"/>
    </ligand>
</feature>
<dbReference type="HAMAP" id="MF_03111">
    <property type="entry name" value="Coq4"/>
    <property type="match status" value="1"/>
</dbReference>
<dbReference type="InterPro" id="IPR007715">
    <property type="entry name" value="Coq4"/>
</dbReference>
<keyword evidence="6" id="KW-0479">Metal-binding</keyword>
<keyword evidence="4 6" id="KW-0472">Membrane</keyword>
<feature type="binding site" evidence="6">
    <location>
        <position position="133"/>
    </location>
    <ligand>
        <name>Zn(2+)</name>
        <dbReference type="ChEBI" id="CHEBI:29105"/>
    </ligand>
</feature>
<dbReference type="GO" id="GO:0120539">
    <property type="term" value="F:4-hydroxy-3-methoxy-5-polyprenylbenzoate decarboxylase activity"/>
    <property type="evidence" value="ECO:0007669"/>
    <property type="project" value="UniProtKB-EC"/>
</dbReference>
<keyword evidence="6" id="KW-0862">Zinc</keyword>
<dbReference type="Proteomes" id="UP000186922">
    <property type="component" value="Unassembled WGS sequence"/>
</dbReference>
<evidence type="ECO:0000256" key="1">
    <source>
        <dbReference type="ARBA" id="ARBA00022688"/>
    </source>
</evidence>
<evidence type="ECO:0000256" key="5">
    <source>
        <dbReference type="ARBA" id="ARBA00023239"/>
    </source>
</evidence>
<dbReference type="GO" id="GO:0008270">
    <property type="term" value="F:zinc ion binding"/>
    <property type="evidence" value="ECO:0007669"/>
    <property type="project" value="UniProtKB-UniRule"/>
</dbReference>
<evidence type="ECO:0000256" key="6">
    <source>
        <dbReference type="HAMAP-Rule" id="MF_03111"/>
    </source>
</evidence>
<evidence type="ECO:0000313" key="8">
    <source>
        <dbReference type="Proteomes" id="UP000186922"/>
    </source>
</evidence>
<proteinExistence type="inferred from homology"/>
<comment type="catalytic activity">
    <reaction evidence="6">
        <text>a 4-hydroxy-3-methoxy-5-(all-trans-polyprenyl)benzoate + H(+) = a 2-methoxy-6-(all-trans-polyprenyl)phenol + CO2</text>
        <dbReference type="Rhea" id="RHEA:81179"/>
        <dbReference type="Rhea" id="RHEA-COMP:9551"/>
        <dbReference type="Rhea" id="RHEA-COMP:10931"/>
        <dbReference type="ChEBI" id="CHEBI:15378"/>
        <dbReference type="ChEBI" id="CHEBI:16526"/>
        <dbReference type="ChEBI" id="CHEBI:62731"/>
        <dbReference type="ChEBI" id="CHEBI:84443"/>
        <dbReference type="EC" id="4.1.1.130"/>
    </reaction>
</comment>